<dbReference type="AlphaFoldDB" id="A0AAU7PQH3"/>
<accession>A0AAU7PQH3</accession>
<dbReference type="RefSeq" id="WP_349947191.1">
    <property type="nucleotide sequence ID" value="NZ_CP157940.1"/>
</dbReference>
<protein>
    <recommendedName>
        <fullName evidence="3">Lipoprotein</fullName>
    </recommendedName>
</protein>
<gene>
    <name evidence="2" type="ORF">ABFV83_01540</name>
</gene>
<evidence type="ECO:0000313" key="2">
    <source>
        <dbReference type="EMBL" id="XBS54498.1"/>
    </source>
</evidence>
<sequence length="156" mass="17553">MAKITQKTFFLIILLLLSLTSCQSQKKETAKDLAGIPIDISKTESVSIYYGSICYSFYDENKETIARVADLFHGFSLKEVPDGSLDSATTYQIYFSSSDGQTGAVNVDEMGMFYLPDTKKYYQVKEGTFYLDELENIYQDSMNAGGFDKNQCLIPQ</sequence>
<proteinExistence type="predicted"/>
<evidence type="ECO:0000256" key="1">
    <source>
        <dbReference type="SAM" id="SignalP"/>
    </source>
</evidence>
<feature type="signal peptide" evidence="1">
    <location>
        <begin position="1"/>
        <end position="26"/>
    </location>
</feature>
<keyword evidence="1" id="KW-0732">Signal</keyword>
<dbReference type="PROSITE" id="PS51257">
    <property type="entry name" value="PROKAR_LIPOPROTEIN"/>
    <property type="match status" value="1"/>
</dbReference>
<evidence type="ECO:0008006" key="3">
    <source>
        <dbReference type="Google" id="ProtNLM"/>
    </source>
</evidence>
<dbReference type="EMBL" id="CP157940">
    <property type="protein sequence ID" value="XBS54498.1"/>
    <property type="molecule type" value="Genomic_DNA"/>
</dbReference>
<reference evidence="2" key="1">
    <citation type="submission" date="2024-06" db="EMBL/GenBank/DDBJ databases">
        <title>Lacrimispora cavernae sp. nov., a novel anaerobe isolated from bat guano pile inside a cave.</title>
        <authorList>
            <person name="Miller S.L."/>
            <person name="Lu N."/>
            <person name="King J."/>
            <person name="Sankaranarayanan K."/>
            <person name="Lawson P.A."/>
        </authorList>
    </citation>
    <scope>NUCLEOTIDE SEQUENCE</scope>
    <source>
        <strain evidence="2">BS-2</strain>
    </source>
</reference>
<name>A0AAU7PQH3_9FIRM</name>
<organism evidence="2">
    <name type="scientific">Lacrimispora sp. BS-2</name>
    <dbReference type="NCBI Taxonomy" id="3151850"/>
    <lineage>
        <taxon>Bacteria</taxon>
        <taxon>Bacillati</taxon>
        <taxon>Bacillota</taxon>
        <taxon>Clostridia</taxon>
        <taxon>Lachnospirales</taxon>
        <taxon>Lachnospiraceae</taxon>
        <taxon>Lacrimispora</taxon>
    </lineage>
</organism>
<feature type="chain" id="PRO_5043672286" description="Lipoprotein" evidence="1">
    <location>
        <begin position="27"/>
        <end position="156"/>
    </location>
</feature>